<protein>
    <recommendedName>
        <fullName evidence="3">DUF4829 domain-containing protein</fullName>
    </recommendedName>
</protein>
<proteinExistence type="predicted"/>
<accession>A0A845QGG9</accession>
<evidence type="ECO:0000313" key="1">
    <source>
        <dbReference type="EMBL" id="NBH61100.1"/>
    </source>
</evidence>
<gene>
    <name evidence="1" type="ORF">D0435_05475</name>
</gene>
<dbReference type="EMBL" id="QXWK01000009">
    <property type="protein sequence ID" value="NBH61100.1"/>
    <property type="molecule type" value="Genomic_DNA"/>
</dbReference>
<sequence length="147" mass="17244">MKKVYVFQICALLLIFLTAGVIIKPQSDDKIMESQIQSRIEILNKYYDGSWDYDRTETALEKVEKGHLLKTDTALMKDYELTDMEQVTEYDVSVISSRTTRYNMVKCTVKIDYTMYGQQGKRKESHKYLFTGEKEKKKIRLSGMQII</sequence>
<keyword evidence="2" id="KW-1185">Reference proteome</keyword>
<organism evidence="1 2">
    <name type="scientific">Anaerotruncus colihominis</name>
    <dbReference type="NCBI Taxonomy" id="169435"/>
    <lineage>
        <taxon>Bacteria</taxon>
        <taxon>Bacillati</taxon>
        <taxon>Bacillota</taxon>
        <taxon>Clostridia</taxon>
        <taxon>Eubacteriales</taxon>
        <taxon>Oscillospiraceae</taxon>
        <taxon>Anaerotruncus</taxon>
    </lineage>
</organism>
<name>A0A845QGG9_9FIRM</name>
<evidence type="ECO:0000313" key="2">
    <source>
        <dbReference type="Proteomes" id="UP000446866"/>
    </source>
</evidence>
<dbReference type="Proteomes" id="UP000446866">
    <property type="component" value="Unassembled WGS sequence"/>
</dbReference>
<comment type="caution">
    <text evidence="1">The sequence shown here is derived from an EMBL/GenBank/DDBJ whole genome shotgun (WGS) entry which is preliminary data.</text>
</comment>
<evidence type="ECO:0008006" key="3">
    <source>
        <dbReference type="Google" id="ProtNLM"/>
    </source>
</evidence>
<dbReference type="RefSeq" id="WP_160201382.1">
    <property type="nucleotide sequence ID" value="NZ_QXWK01000009.1"/>
</dbReference>
<dbReference type="AlphaFoldDB" id="A0A845QGG9"/>
<reference evidence="1 2" key="1">
    <citation type="submission" date="2018-08" db="EMBL/GenBank/DDBJ databases">
        <title>Murine metabolic-syndrome-specific gut microbial biobank.</title>
        <authorList>
            <person name="Liu C."/>
        </authorList>
    </citation>
    <scope>NUCLEOTIDE SEQUENCE [LARGE SCALE GENOMIC DNA]</scope>
    <source>
        <strain evidence="1 2">28</strain>
    </source>
</reference>